<keyword evidence="2" id="KW-1185">Reference proteome</keyword>
<dbReference type="PANTHER" id="PTHR34070:SF1">
    <property type="entry name" value="DNA ALKYLATION REPAIR PROTEIN"/>
    <property type="match status" value="1"/>
</dbReference>
<proteinExistence type="predicted"/>
<accession>A0ABT1J8U9</accession>
<dbReference type="PANTHER" id="PTHR34070">
    <property type="entry name" value="ARMADILLO-TYPE FOLD"/>
    <property type="match status" value="1"/>
</dbReference>
<sequence length="240" mass="26534">MTRPSPDADADAAPLLAALPALGSPERAERERAYLRSELDHLGVPVPALRQALLTWYRGLGPVDRERVLALAARLWGDPVHEHRWAAVELLRTASDRLEARDLAVVERMVREAGTWALVDTLAVHVAGVLKLADPAAADPVVDRWVADGDFWVRRSALLALIAGIRRGTPDLDRVDRYGAATLEEREFFVRKALGWMLRELSTRDPSYVAAWVAEHRERMSGVTLREAVRHLPDAGSPGA</sequence>
<dbReference type="RefSeq" id="WP_253804076.1">
    <property type="nucleotide sequence ID" value="NZ_BAAAUB010000010.1"/>
</dbReference>
<dbReference type="SUPFAM" id="SSF48371">
    <property type="entry name" value="ARM repeat"/>
    <property type="match status" value="1"/>
</dbReference>
<protein>
    <submittedName>
        <fullName evidence="1">3-methyladenine DNA glycosylase AlkD</fullName>
    </submittedName>
</protein>
<gene>
    <name evidence="1" type="ORF">FHR36_007067</name>
</gene>
<reference evidence="1 2" key="1">
    <citation type="submission" date="2022-06" db="EMBL/GenBank/DDBJ databases">
        <title>Sequencing the genomes of 1000 actinobacteria strains.</title>
        <authorList>
            <person name="Klenk H.-P."/>
        </authorList>
    </citation>
    <scope>NUCLEOTIDE SEQUENCE [LARGE SCALE GENOMIC DNA]</scope>
    <source>
        <strain evidence="1 2">DSM 41656</strain>
    </source>
</reference>
<organism evidence="1 2">
    <name type="scientific">Kitasatospora paracochleata</name>
    <dbReference type="NCBI Taxonomy" id="58354"/>
    <lineage>
        <taxon>Bacteria</taxon>
        <taxon>Bacillati</taxon>
        <taxon>Actinomycetota</taxon>
        <taxon>Actinomycetes</taxon>
        <taxon>Kitasatosporales</taxon>
        <taxon>Streptomycetaceae</taxon>
        <taxon>Kitasatospora</taxon>
    </lineage>
</organism>
<dbReference type="InterPro" id="IPR014825">
    <property type="entry name" value="DNA_alkylation"/>
</dbReference>
<evidence type="ECO:0000313" key="1">
    <source>
        <dbReference type="EMBL" id="MCP2313868.1"/>
    </source>
</evidence>
<comment type="caution">
    <text evidence="1">The sequence shown here is derived from an EMBL/GenBank/DDBJ whole genome shotgun (WGS) entry which is preliminary data.</text>
</comment>
<dbReference type="Proteomes" id="UP001206483">
    <property type="component" value="Unassembled WGS sequence"/>
</dbReference>
<dbReference type="Pfam" id="PF08713">
    <property type="entry name" value="DNA_alkylation"/>
    <property type="match status" value="1"/>
</dbReference>
<dbReference type="InterPro" id="IPR016024">
    <property type="entry name" value="ARM-type_fold"/>
</dbReference>
<dbReference type="Gene3D" id="1.25.10.90">
    <property type="match status" value="1"/>
</dbReference>
<evidence type="ECO:0000313" key="2">
    <source>
        <dbReference type="Proteomes" id="UP001206483"/>
    </source>
</evidence>
<name>A0ABT1J8U9_9ACTN</name>
<dbReference type="EMBL" id="JAMZDX010000007">
    <property type="protein sequence ID" value="MCP2313868.1"/>
    <property type="molecule type" value="Genomic_DNA"/>
</dbReference>